<protein>
    <recommendedName>
        <fullName evidence="4">Solute:sodium symporter small subunit</fullName>
    </recommendedName>
</protein>
<dbReference type="GeneID" id="70581853"/>
<dbReference type="AlphaFoldDB" id="A0A1T4SLG9"/>
<sequence length="95" mass="11285">MTKFQDKWFKRWESKRRKGLIYYTFTQTLIMGGAVVVGRFLGVAFFTNQSQWEEFFTGLPILAIIFFGIGIPFNAIAWFICEKRYQNLLNERKNT</sequence>
<dbReference type="RefSeq" id="WP_078927640.1">
    <property type="nucleotide sequence ID" value="NZ_FUXB01000040.1"/>
</dbReference>
<evidence type="ECO:0008006" key="4">
    <source>
        <dbReference type="Google" id="ProtNLM"/>
    </source>
</evidence>
<reference evidence="3" key="1">
    <citation type="submission" date="2017-02" db="EMBL/GenBank/DDBJ databases">
        <authorList>
            <person name="Varghese N."/>
            <person name="Submissions S."/>
        </authorList>
    </citation>
    <scope>NUCLEOTIDE SEQUENCE [LARGE SCALE GENOMIC DNA]</scope>
    <source>
        <strain evidence="3">DSM 19608</strain>
    </source>
</reference>
<keyword evidence="3" id="KW-1185">Reference proteome</keyword>
<organism evidence="2 3">
    <name type="scientific">Vibrio cincinnatiensis DSM 19608</name>
    <dbReference type="NCBI Taxonomy" id="1123491"/>
    <lineage>
        <taxon>Bacteria</taxon>
        <taxon>Pseudomonadati</taxon>
        <taxon>Pseudomonadota</taxon>
        <taxon>Gammaproteobacteria</taxon>
        <taxon>Vibrionales</taxon>
        <taxon>Vibrionaceae</taxon>
        <taxon>Vibrio</taxon>
    </lineage>
</organism>
<feature type="transmembrane region" description="Helical" evidence="1">
    <location>
        <begin position="20"/>
        <end position="41"/>
    </location>
</feature>
<dbReference type="Proteomes" id="UP000190834">
    <property type="component" value="Unassembled WGS sequence"/>
</dbReference>
<name>A0A1T4SLG9_VIBCI</name>
<keyword evidence="1" id="KW-1133">Transmembrane helix</keyword>
<proteinExistence type="predicted"/>
<keyword evidence="1" id="KW-0812">Transmembrane</keyword>
<dbReference type="STRING" id="1123491.SAMN02745782_03359"/>
<evidence type="ECO:0000256" key="1">
    <source>
        <dbReference type="SAM" id="Phobius"/>
    </source>
</evidence>
<evidence type="ECO:0000313" key="2">
    <source>
        <dbReference type="EMBL" id="SKA29037.1"/>
    </source>
</evidence>
<gene>
    <name evidence="2" type="ORF">SAMN02745782_03359</name>
</gene>
<evidence type="ECO:0000313" key="3">
    <source>
        <dbReference type="Proteomes" id="UP000190834"/>
    </source>
</evidence>
<accession>A0A1T4SLG9</accession>
<feature type="transmembrane region" description="Helical" evidence="1">
    <location>
        <begin position="61"/>
        <end position="81"/>
    </location>
</feature>
<dbReference type="EMBL" id="FUXB01000040">
    <property type="protein sequence ID" value="SKA29037.1"/>
    <property type="molecule type" value="Genomic_DNA"/>
</dbReference>
<dbReference type="OrthoDB" id="5877978at2"/>
<keyword evidence="1" id="KW-0472">Membrane</keyword>